<reference evidence="2" key="1">
    <citation type="journal article" date="2015" name="Nature">
        <title>Complex archaea that bridge the gap between prokaryotes and eukaryotes.</title>
        <authorList>
            <person name="Spang A."/>
            <person name="Saw J.H."/>
            <person name="Jorgensen S.L."/>
            <person name="Zaremba-Niedzwiedzka K."/>
            <person name="Martijn J."/>
            <person name="Lind A.E."/>
            <person name="van Eijk R."/>
            <person name="Schleper C."/>
            <person name="Guy L."/>
            <person name="Ettema T.J."/>
        </authorList>
    </citation>
    <scope>NUCLEOTIDE SEQUENCE</scope>
</reference>
<organism evidence="2">
    <name type="scientific">marine sediment metagenome</name>
    <dbReference type="NCBI Taxonomy" id="412755"/>
    <lineage>
        <taxon>unclassified sequences</taxon>
        <taxon>metagenomes</taxon>
        <taxon>ecological metagenomes</taxon>
    </lineage>
</organism>
<dbReference type="EMBL" id="LAZR01012053">
    <property type="protein sequence ID" value="KKM45476.1"/>
    <property type="molecule type" value="Genomic_DNA"/>
</dbReference>
<protein>
    <submittedName>
        <fullName evidence="2">Uncharacterized protein</fullName>
    </submittedName>
</protein>
<gene>
    <name evidence="2" type="ORF">LCGC14_1560800</name>
</gene>
<sequence>MDMGNNESNIEELFIEKFEKLSLKIEQLTDEVSKIKLKLDKNNKLNRSFGLKSLRNSEQLEFAKEFLGIGSPTKRYILSLRAITEKWKGRKNDILITIRQQEKETRQDIKALGIRIPIKDIKSIRMLTKQFIALLYISCELGDVSINEILRETLTEINEEGNKMVQEIKQKMNFH</sequence>
<keyword evidence="1" id="KW-0175">Coiled coil</keyword>
<accession>A0A0F9IMI5</accession>
<evidence type="ECO:0000256" key="1">
    <source>
        <dbReference type="SAM" id="Coils"/>
    </source>
</evidence>
<dbReference type="AlphaFoldDB" id="A0A0F9IMI5"/>
<comment type="caution">
    <text evidence="2">The sequence shown here is derived from an EMBL/GenBank/DDBJ whole genome shotgun (WGS) entry which is preliminary data.</text>
</comment>
<name>A0A0F9IMI5_9ZZZZ</name>
<proteinExistence type="predicted"/>
<feature type="coiled-coil region" evidence="1">
    <location>
        <begin position="18"/>
        <end position="45"/>
    </location>
</feature>
<evidence type="ECO:0000313" key="2">
    <source>
        <dbReference type="EMBL" id="KKM45476.1"/>
    </source>
</evidence>